<comment type="caution">
    <text evidence="1">The sequence shown here is derived from an EMBL/GenBank/DDBJ whole genome shotgun (WGS) entry which is preliminary data.</text>
</comment>
<evidence type="ECO:0000313" key="2">
    <source>
        <dbReference type="Proteomes" id="UP001210380"/>
    </source>
</evidence>
<dbReference type="RefSeq" id="WP_270950602.1">
    <property type="nucleotide sequence ID" value="NZ_JAQGLA010000035.1"/>
</dbReference>
<gene>
    <name evidence="1" type="ORF">OU415_20885</name>
</gene>
<name>A0ABT4V3N5_9PSEU</name>
<evidence type="ECO:0008006" key="3">
    <source>
        <dbReference type="Google" id="ProtNLM"/>
    </source>
</evidence>
<reference evidence="1 2" key="1">
    <citation type="submission" date="2022-11" db="EMBL/GenBank/DDBJ databases">
        <title>Draft genome sequence of Saccharopolyspora sp. WRP15-2 isolated from rhizosphere soils of wild rice in Thailand.</title>
        <authorList>
            <person name="Duangmal K."/>
            <person name="Kammanee S."/>
            <person name="Muangham S."/>
        </authorList>
    </citation>
    <scope>NUCLEOTIDE SEQUENCE [LARGE SCALE GENOMIC DNA]</scope>
    <source>
        <strain evidence="1 2">WRP15-2</strain>
    </source>
</reference>
<accession>A0ABT4V3N5</accession>
<dbReference type="Proteomes" id="UP001210380">
    <property type="component" value="Unassembled WGS sequence"/>
</dbReference>
<sequence length="117" mass="12995">MVLDAGQNGQQIVTQSAAIKQGINQLTQHTSIMQSTEAQVTALCDDLRVAYVSSASQQLLQKINDWLGLYRQAKGEFDRIIDGLQGTDTKFLDINEQNIQEGHKFMNDFYNGLSGSK</sequence>
<evidence type="ECO:0000313" key="1">
    <source>
        <dbReference type="EMBL" id="MDA3627902.1"/>
    </source>
</evidence>
<keyword evidence="2" id="KW-1185">Reference proteome</keyword>
<organism evidence="1 2">
    <name type="scientific">Saccharopolyspora oryzae</name>
    <dbReference type="NCBI Taxonomy" id="2997343"/>
    <lineage>
        <taxon>Bacteria</taxon>
        <taxon>Bacillati</taxon>
        <taxon>Actinomycetota</taxon>
        <taxon>Actinomycetes</taxon>
        <taxon>Pseudonocardiales</taxon>
        <taxon>Pseudonocardiaceae</taxon>
        <taxon>Saccharopolyspora</taxon>
    </lineage>
</organism>
<proteinExistence type="predicted"/>
<dbReference type="EMBL" id="JAQGLA010000035">
    <property type="protein sequence ID" value="MDA3627902.1"/>
    <property type="molecule type" value="Genomic_DNA"/>
</dbReference>
<protein>
    <recommendedName>
        <fullName evidence="3">WXG100 family type VII secretion target</fullName>
    </recommendedName>
</protein>